<accession>A0AAD2DS00</accession>
<name>A0AAD2DS00_9LAMI</name>
<proteinExistence type="predicted"/>
<protein>
    <submittedName>
        <fullName evidence="1">Uncharacterized protein</fullName>
    </submittedName>
</protein>
<gene>
    <name evidence="1" type="ORF">FPE_LOCUS11554</name>
</gene>
<evidence type="ECO:0000313" key="2">
    <source>
        <dbReference type="Proteomes" id="UP000834106"/>
    </source>
</evidence>
<keyword evidence="2" id="KW-1185">Reference proteome</keyword>
<organism evidence="1 2">
    <name type="scientific">Fraxinus pennsylvanica</name>
    <dbReference type="NCBI Taxonomy" id="56036"/>
    <lineage>
        <taxon>Eukaryota</taxon>
        <taxon>Viridiplantae</taxon>
        <taxon>Streptophyta</taxon>
        <taxon>Embryophyta</taxon>
        <taxon>Tracheophyta</taxon>
        <taxon>Spermatophyta</taxon>
        <taxon>Magnoliopsida</taxon>
        <taxon>eudicotyledons</taxon>
        <taxon>Gunneridae</taxon>
        <taxon>Pentapetalae</taxon>
        <taxon>asterids</taxon>
        <taxon>lamiids</taxon>
        <taxon>Lamiales</taxon>
        <taxon>Oleaceae</taxon>
        <taxon>Oleeae</taxon>
        <taxon>Fraxinus</taxon>
    </lineage>
</organism>
<sequence>MTFPTRHLNLLPLGLNERRGVGRKKGNILQISEDGNREKEEKNDTWHRMEGVRTNFCVDLRCRRCQNGSDLGQHGEWCFNSTVPKEEVKKFYIKAIEISG</sequence>
<evidence type="ECO:0000313" key="1">
    <source>
        <dbReference type="EMBL" id="CAI9764124.1"/>
    </source>
</evidence>
<dbReference type="Proteomes" id="UP000834106">
    <property type="component" value="Chromosome 7"/>
</dbReference>
<reference evidence="1" key="1">
    <citation type="submission" date="2023-05" db="EMBL/GenBank/DDBJ databases">
        <authorList>
            <person name="Huff M."/>
        </authorList>
    </citation>
    <scope>NUCLEOTIDE SEQUENCE</scope>
</reference>
<dbReference type="AlphaFoldDB" id="A0AAD2DS00"/>
<dbReference type="EMBL" id="OU503042">
    <property type="protein sequence ID" value="CAI9764124.1"/>
    <property type="molecule type" value="Genomic_DNA"/>
</dbReference>